<dbReference type="GO" id="GO:0000287">
    <property type="term" value="F:magnesium ion binding"/>
    <property type="evidence" value="ECO:0007669"/>
    <property type="project" value="InterPro"/>
</dbReference>
<organism evidence="1 2">
    <name type="scientific">Clostridium taeniosporum</name>
    <dbReference type="NCBI Taxonomy" id="394958"/>
    <lineage>
        <taxon>Bacteria</taxon>
        <taxon>Bacillati</taxon>
        <taxon>Bacillota</taxon>
        <taxon>Clostridia</taxon>
        <taxon>Eubacteriales</taxon>
        <taxon>Clostridiaceae</taxon>
        <taxon>Clostridium</taxon>
    </lineage>
</organism>
<evidence type="ECO:0000313" key="2">
    <source>
        <dbReference type="Proteomes" id="UP000094652"/>
    </source>
</evidence>
<dbReference type="GO" id="GO:0006310">
    <property type="term" value="P:DNA recombination"/>
    <property type="evidence" value="ECO:0007669"/>
    <property type="project" value="InterPro"/>
</dbReference>
<gene>
    <name evidence="1" type="ORF">BGI42_11480</name>
</gene>
<name>A0A1D7XM33_9CLOT</name>
<dbReference type="Gene3D" id="3.30.1330.70">
    <property type="entry name" value="Holliday junction resolvase RusA"/>
    <property type="match status" value="1"/>
</dbReference>
<dbReference type="OrthoDB" id="5114842at2"/>
<dbReference type="SUPFAM" id="SSF103084">
    <property type="entry name" value="Holliday junction resolvase RusA"/>
    <property type="match status" value="1"/>
</dbReference>
<protein>
    <submittedName>
        <fullName evidence="1">RusA family crossover junction endodeoxyribonuclease</fullName>
    </submittedName>
</protein>
<dbReference type="KEGG" id="ctae:BGI42_11480"/>
<evidence type="ECO:0000313" key="1">
    <source>
        <dbReference type="EMBL" id="AOR24317.1"/>
    </source>
</evidence>
<dbReference type="Proteomes" id="UP000094652">
    <property type="component" value="Chromosome"/>
</dbReference>
<dbReference type="InterPro" id="IPR008822">
    <property type="entry name" value="Endonuclease_RusA-like"/>
</dbReference>
<proteinExistence type="predicted"/>
<keyword evidence="2" id="KW-1185">Reference proteome</keyword>
<dbReference type="GO" id="GO:0006281">
    <property type="term" value="P:DNA repair"/>
    <property type="evidence" value="ECO:0007669"/>
    <property type="project" value="InterPro"/>
</dbReference>
<dbReference type="EMBL" id="CP017253">
    <property type="protein sequence ID" value="AOR24317.1"/>
    <property type="molecule type" value="Genomic_DNA"/>
</dbReference>
<sequence length="131" mass="15084">MQIVVQGKITGKGRPRFWKGHAVTPPATKEYEKKVKQAYLEENGTCFKTPIKINITAYFKIRKSYTKKIKEAIRNGDIHPTIKPDIDNIGKIILDGLNKVAFEDDSQVVRLIVSKKWTDQEECVVFEINEY</sequence>
<dbReference type="InterPro" id="IPR036614">
    <property type="entry name" value="RusA-like_sf"/>
</dbReference>
<dbReference type="RefSeq" id="WP_069680452.1">
    <property type="nucleotide sequence ID" value="NZ_CP017253.2"/>
</dbReference>
<dbReference type="AlphaFoldDB" id="A0A1D7XM33"/>
<dbReference type="Pfam" id="PF05866">
    <property type="entry name" value="RusA"/>
    <property type="match status" value="1"/>
</dbReference>
<dbReference type="STRING" id="394958.BGI42_11480"/>
<reference evidence="2" key="1">
    <citation type="submission" date="2016-09" db="EMBL/GenBank/DDBJ databases">
        <title>Genomics of Clostridium taeniosporum, an organism which forms endospores with ribbon-like appendages.</title>
        <authorList>
            <person name="Walker J.R."/>
        </authorList>
    </citation>
    <scope>NUCLEOTIDE SEQUENCE [LARGE SCALE GENOMIC DNA]</scope>
    <source>
        <strain evidence="2">1/k</strain>
    </source>
</reference>
<accession>A0A1D7XM33</accession>